<dbReference type="STRING" id="1076256.A0A2H3BPV1"/>
<feature type="region of interest" description="Disordered" evidence="1">
    <location>
        <begin position="1"/>
        <end position="23"/>
    </location>
</feature>
<dbReference type="InterPro" id="IPR015422">
    <property type="entry name" value="PyrdxlP-dep_Trfase_small"/>
</dbReference>
<name>A0A2H3BPV1_9AGAR</name>
<dbReference type="AlphaFoldDB" id="A0A2H3BPV1"/>
<protein>
    <submittedName>
        <fullName evidence="2">Uncharacterized protein</fullName>
    </submittedName>
</protein>
<dbReference type="Proteomes" id="UP000218334">
    <property type="component" value="Unassembled WGS sequence"/>
</dbReference>
<feature type="compositionally biased region" description="Polar residues" evidence="1">
    <location>
        <begin position="12"/>
        <end position="21"/>
    </location>
</feature>
<gene>
    <name evidence="2" type="ORF">ARMSODRAFT_975300</name>
</gene>
<dbReference type="EMBL" id="KZ293430">
    <property type="protein sequence ID" value="PBK68982.1"/>
    <property type="molecule type" value="Genomic_DNA"/>
</dbReference>
<evidence type="ECO:0000313" key="3">
    <source>
        <dbReference type="Proteomes" id="UP000218334"/>
    </source>
</evidence>
<evidence type="ECO:0000313" key="2">
    <source>
        <dbReference type="EMBL" id="PBK68982.1"/>
    </source>
</evidence>
<organism evidence="2 3">
    <name type="scientific">Armillaria solidipes</name>
    <dbReference type="NCBI Taxonomy" id="1076256"/>
    <lineage>
        <taxon>Eukaryota</taxon>
        <taxon>Fungi</taxon>
        <taxon>Dikarya</taxon>
        <taxon>Basidiomycota</taxon>
        <taxon>Agaricomycotina</taxon>
        <taxon>Agaricomycetes</taxon>
        <taxon>Agaricomycetidae</taxon>
        <taxon>Agaricales</taxon>
        <taxon>Marasmiineae</taxon>
        <taxon>Physalacriaceae</taxon>
        <taxon>Armillaria</taxon>
    </lineage>
</organism>
<keyword evidence="3" id="KW-1185">Reference proteome</keyword>
<dbReference type="Gene3D" id="3.90.1150.10">
    <property type="entry name" value="Aspartate Aminotransferase, domain 1"/>
    <property type="match status" value="1"/>
</dbReference>
<accession>A0A2H3BPV1</accession>
<reference evidence="3" key="1">
    <citation type="journal article" date="2017" name="Nat. Ecol. Evol.">
        <title>Genome expansion and lineage-specific genetic innovations in the forest pathogenic fungi Armillaria.</title>
        <authorList>
            <person name="Sipos G."/>
            <person name="Prasanna A.N."/>
            <person name="Walter M.C."/>
            <person name="O'Connor E."/>
            <person name="Balint B."/>
            <person name="Krizsan K."/>
            <person name="Kiss B."/>
            <person name="Hess J."/>
            <person name="Varga T."/>
            <person name="Slot J."/>
            <person name="Riley R."/>
            <person name="Boka B."/>
            <person name="Rigling D."/>
            <person name="Barry K."/>
            <person name="Lee J."/>
            <person name="Mihaltcheva S."/>
            <person name="LaButti K."/>
            <person name="Lipzen A."/>
            <person name="Waldron R."/>
            <person name="Moloney N.M."/>
            <person name="Sperisen C."/>
            <person name="Kredics L."/>
            <person name="Vagvoelgyi C."/>
            <person name="Patrignani A."/>
            <person name="Fitzpatrick D."/>
            <person name="Nagy I."/>
            <person name="Doyle S."/>
            <person name="Anderson J.B."/>
            <person name="Grigoriev I.V."/>
            <person name="Gueldener U."/>
            <person name="Muensterkoetter M."/>
            <person name="Nagy L.G."/>
        </authorList>
    </citation>
    <scope>NUCLEOTIDE SEQUENCE [LARGE SCALE GENOMIC DNA]</scope>
    <source>
        <strain evidence="3">28-4</strain>
    </source>
</reference>
<evidence type="ECO:0000256" key="1">
    <source>
        <dbReference type="SAM" id="MobiDB-lite"/>
    </source>
</evidence>
<sequence length="234" mass="26204">MFKRNSKDPASFNPTQNTTPRNRGMFGICLPTLFIVRRRPSSREDLSMLLPAEEEPVVVTAANVPREVLLATFAYRALVTLLTSSAYPPAARGVFNGRGPRQTPSKLKELEHGVPVDKIISSNSRKERGLDHPLITFTRQVAALMEWAALAELVPNAFPHDVSYRKKWVRMGVPFIRKNVAKKFIEDKAIEEARKAGKEPDVFYALQLLDEIGIYSTILAIHDSPTILSPNSRP</sequence>
<proteinExistence type="predicted"/>